<evidence type="ECO:0000313" key="2">
    <source>
        <dbReference type="EMBL" id="GMR51000.1"/>
    </source>
</evidence>
<comment type="caution">
    <text evidence="2">The sequence shown here is derived from an EMBL/GenBank/DDBJ whole genome shotgun (WGS) entry which is preliminary data.</text>
</comment>
<keyword evidence="3" id="KW-1185">Reference proteome</keyword>
<feature type="region of interest" description="Disordered" evidence="1">
    <location>
        <begin position="133"/>
        <end position="211"/>
    </location>
</feature>
<feature type="non-terminal residue" evidence="2">
    <location>
        <position position="1"/>
    </location>
</feature>
<dbReference type="EMBL" id="BTRK01000005">
    <property type="protein sequence ID" value="GMR51000.1"/>
    <property type="molecule type" value="Genomic_DNA"/>
</dbReference>
<dbReference type="AlphaFoldDB" id="A0AAN5I4F8"/>
<gene>
    <name evidence="2" type="ORF">PMAYCL1PPCAC_21195</name>
</gene>
<evidence type="ECO:0000256" key="1">
    <source>
        <dbReference type="SAM" id="MobiDB-lite"/>
    </source>
</evidence>
<feature type="region of interest" description="Disordered" evidence="1">
    <location>
        <begin position="80"/>
        <end position="120"/>
    </location>
</feature>
<name>A0AAN5I4F8_9BILA</name>
<feature type="compositionally biased region" description="Basic and acidic residues" evidence="1">
    <location>
        <begin position="105"/>
        <end position="119"/>
    </location>
</feature>
<protein>
    <submittedName>
        <fullName evidence="2">Uncharacterized protein</fullName>
    </submittedName>
</protein>
<dbReference type="Proteomes" id="UP001328107">
    <property type="component" value="Unassembled WGS sequence"/>
</dbReference>
<feature type="compositionally biased region" description="Acidic residues" evidence="1">
    <location>
        <begin position="141"/>
        <end position="158"/>
    </location>
</feature>
<proteinExistence type="predicted"/>
<accession>A0AAN5I4F8</accession>
<sequence>KRERPVHSTDIRRFGDVIEYEGCADFCVSQEDHEVICSPRDRRLAVRPVQYDECEHVLQENARDDRPPFYPGWMLAAENSQEYQQDETASGVHAGEQTPCCYDEPSEKEHHRAEPHHSGDPWTLIKELLDVRPPSAGDLRVDEDADDVDPEERETDEERDCHVEVDDGRGDEPGVQPSHEQHGPDDAAPLGRPFGGHHPPRGRRGQTHTGS</sequence>
<feature type="compositionally biased region" description="Basic residues" evidence="1">
    <location>
        <begin position="198"/>
        <end position="211"/>
    </location>
</feature>
<feature type="compositionally biased region" description="Basic and acidic residues" evidence="1">
    <location>
        <begin position="159"/>
        <end position="172"/>
    </location>
</feature>
<organism evidence="2 3">
    <name type="scientific">Pristionchus mayeri</name>
    <dbReference type="NCBI Taxonomy" id="1317129"/>
    <lineage>
        <taxon>Eukaryota</taxon>
        <taxon>Metazoa</taxon>
        <taxon>Ecdysozoa</taxon>
        <taxon>Nematoda</taxon>
        <taxon>Chromadorea</taxon>
        <taxon>Rhabditida</taxon>
        <taxon>Rhabditina</taxon>
        <taxon>Diplogasteromorpha</taxon>
        <taxon>Diplogasteroidea</taxon>
        <taxon>Neodiplogasteridae</taxon>
        <taxon>Pristionchus</taxon>
    </lineage>
</organism>
<reference evidence="3" key="1">
    <citation type="submission" date="2022-10" db="EMBL/GenBank/DDBJ databases">
        <title>Genome assembly of Pristionchus species.</title>
        <authorList>
            <person name="Yoshida K."/>
            <person name="Sommer R.J."/>
        </authorList>
    </citation>
    <scope>NUCLEOTIDE SEQUENCE [LARGE SCALE GENOMIC DNA]</scope>
    <source>
        <strain evidence="3">RS5460</strain>
    </source>
</reference>
<evidence type="ECO:0000313" key="3">
    <source>
        <dbReference type="Proteomes" id="UP001328107"/>
    </source>
</evidence>